<feature type="compositionally biased region" description="Basic and acidic residues" evidence="1">
    <location>
        <begin position="143"/>
        <end position="153"/>
    </location>
</feature>
<comment type="caution">
    <text evidence="2">The sequence shown here is derived from an EMBL/GenBank/DDBJ whole genome shotgun (WGS) entry which is preliminary data.</text>
</comment>
<proteinExistence type="predicted"/>
<organism evidence="2 3">
    <name type="scientific">Pleurodeles waltl</name>
    <name type="common">Iberian ribbed newt</name>
    <dbReference type="NCBI Taxonomy" id="8319"/>
    <lineage>
        <taxon>Eukaryota</taxon>
        <taxon>Metazoa</taxon>
        <taxon>Chordata</taxon>
        <taxon>Craniata</taxon>
        <taxon>Vertebrata</taxon>
        <taxon>Euteleostomi</taxon>
        <taxon>Amphibia</taxon>
        <taxon>Batrachia</taxon>
        <taxon>Caudata</taxon>
        <taxon>Salamandroidea</taxon>
        <taxon>Salamandridae</taxon>
        <taxon>Pleurodelinae</taxon>
        <taxon>Pleurodeles</taxon>
    </lineage>
</organism>
<protein>
    <submittedName>
        <fullName evidence="2">Uncharacterized protein</fullName>
    </submittedName>
</protein>
<evidence type="ECO:0000313" key="3">
    <source>
        <dbReference type="Proteomes" id="UP001066276"/>
    </source>
</evidence>
<keyword evidence="3" id="KW-1185">Reference proteome</keyword>
<feature type="compositionally biased region" description="Low complexity" evidence="1">
    <location>
        <begin position="109"/>
        <end position="127"/>
    </location>
</feature>
<feature type="compositionally biased region" description="Polar residues" evidence="1">
    <location>
        <begin position="179"/>
        <end position="190"/>
    </location>
</feature>
<dbReference type="EMBL" id="JANPWB010000012">
    <property type="protein sequence ID" value="KAJ1116240.1"/>
    <property type="molecule type" value="Genomic_DNA"/>
</dbReference>
<accession>A0AAV7NTR8</accession>
<reference evidence="2" key="1">
    <citation type="journal article" date="2022" name="bioRxiv">
        <title>Sequencing and chromosome-scale assembly of the giantPleurodeles waltlgenome.</title>
        <authorList>
            <person name="Brown T."/>
            <person name="Elewa A."/>
            <person name="Iarovenko S."/>
            <person name="Subramanian E."/>
            <person name="Araus A.J."/>
            <person name="Petzold A."/>
            <person name="Susuki M."/>
            <person name="Suzuki K.-i.T."/>
            <person name="Hayashi T."/>
            <person name="Toyoda A."/>
            <person name="Oliveira C."/>
            <person name="Osipova E."/>
            <person name="Leigh N.D."/>
            <person name="Simon A."/>
            <person name="Yun M.H."/>
        </authorList>
    </citation>
    <scope>NUCLEOTIDE SEQUENCE</scope>
    <source>
        <strain evidence="2">20211129_DDA</strain>
        <tissue evidence="2">Liver</tissue>
    </source>
</reference>
<dbReference type="Proteomes" id="UP001066276">
    <property type="component" value="Chromosome 8"/>
</dbReference>
<feature type="compositionally biased region" description="Basic and acidic residues" evidence="1">
    <location>
        <begin position="169"/>
        <end position="178"/>
    </location>
</feature>
<gene>
    <name evidence="2" type="ORF">NDU88_004456</name>
</gene>
<evidence type="ECO:0000313" key="2">
    <source>
        <dbReference type="EMBL" id="KAJ1116240.1"/>
    </source>
</evidence>
<sequence>MGKTAGTLWVRKPPAHFRESEEALVGAAGEKGGKSTEKYHLEPQLDEDMEELLQRGRELLASQHRGVGNKRDLNPPKQCLVKRQKTRQEVGEVRLLLQENSDSPHGCGAAAARMAPPAKHKAAQAPKGSKSMAKTRPSTLEVHSIKANERDALGTEGPSKGSSDDLDSDQGRVPRDSRVVTTEPTQDQDQWTAQLCEEPVRHKAHMQCSMGVASGNIANFGTKVGLVNNTQLHPHQGQLGTWAVGVGGRFMASTSTPFDTSRSQPVVGMARHGTDFRPG</sequence>
<feature type="region of interest" description="Disordered" evidence="1">
    <location>
        <begin position="62"/>
        <end position="190"/>
    </location>
</feature>
<dbReference type="AlphaFoldDB" id="A0AAV7NTR8"/>
<evidence type="ECO:0000256" key="1">
    <source>
        <dbReference type="SAM" id="MobiDB-lite"/>
    </source>
</evidence>
<name>A0AAV7NTR8_PLEWA</name>